<protein>
    <submittedName>
        <fullName evidence="1">Uncharacterized protein</fullName>
    </submittedName>
</protein>
<evidence type="ECO:0000313" key="1">
    <source>
        <dbReference type="EMBL" id="KAJ4704813.1"/>
    </source>
</evidence>
<name>A0ACC1X2H0_MELAZ</name>
<dbReference type="Proteomes" id="UP001164539">
    <property type="component" value="Chromosome 12"/>
</dbReference>
<proteinExistence type="predicted"/>
<accession>A0ACC1X2H0</accession>
<organism evidence="1 2">
    <name type="scientific">Melia azedarach</name>
    <name type="common">Chinaberry tree</name>
    <dbReference type="NCBI Taxonomy" id="155640"/>
    <lineage>
        <taxon>Eukaryota</taxon>
        <taxon>Viridiplantae</taxon>
        <taxon>Streptophyta</taxon>
        <taxon>Embryophyta</taxon>
        <taxon>Tracheophyta</taxon>
        <taxon>Spermatophyta</taxon>
        <taxon>Magnoliopsida</taxon>
        <taxon>eudicotyledons</taxon>
        <taxon>Gunneridae</taxon>
        <taxon>Pentapetalae</taxon>
        <taxon>rosids</taxon>
        <taxon>malvids</taxon>
        <taxon>Sapindales</taxon>
        <taxon>Meliaceae</taxon>
        <taxon>Melia</taxon>
    </lineage>
</organism>
<gene>
    <name evidence="1" type="ORF">OWV82_021667</name>
</gene>
<evidence type="ECO:0000313" key="2">
    <source>
        <dbReference type="Proteomes" id="UP001164539"/>
    </source>
</evidence>
<comment type="caution">
    <text evidence="1">The sequence shown here is derived from an EMBL/GenBank/DDBJ whole genome shotgun (WGS) entry which is preliminary data.</text>
</comment>
<dbReference type="EMBL" id="CM051405">
    <property type="protein sequence ID" value="KAJ4704813.1"/>
    <property type="molecule type" value="Genomic_DNA"/>
</dbReference>
<reference evidence="1 2" key="1">
    <citation type="journal article" date="2023" name="Science">
        <title>Complex scaffold remodeling in plant triterpene biosynthesis.</title>
        <authorList>
            <person name="De La Pena R."/>
            <person name="Hodgson H."/>
            <person name="Liu J.C."/>
            <person name="Stephenson M.J."/>
            <person name="Martin A.C."/>
            <person name="Owen C."/>
            <person name="Harkess A."/>
            <person name="Leebens-Mack J."/>
            <person name="Jimenez L.E."/>
            <person name="Osbourn A."/>
            <person name="Sattely E.S."/>
        </authorList>
    </citation>
    <scope>NUCLEOTIDE SEQUENCE [LARGE SCALE GENOMIC DNA]</scope>
    <source>
        <strain evidence="2">cv. JPN11</strain>
        <tissue evidence="1">Leaf</tissue>
    </source>
</reference>
<sequence length="291" mass="32789">MAAKDVEASGVAKIVQEQRCVQSSKRTRKERAMSKEMIDSLDARLARVEISLGDIHERLDFLDDRTGQREVEIDAASVESRLQRAFDAFTDPMRLVMDEFRERIMLNGFSRRVHGIHDAGKRYKVPIERIRVGSRVLSTFQVVRGAETCLSQRKEDGTSTPRLGSAEEDRGMLPRLPERLSRGCEADHASKPRPNRPTSTTFRIGSIFEGAVRRVRVGSCGQQRSTADRAQVLDKELDEGVKHSGGEGCHGPPKRKRRDRNAEAHQRTSSSTRAWMLCLPTLERASRMVHG</sequence>
<keyword evidence="2" id="KW-1185">Reference proteome</keyword>